<accession>A0AAD4M486</accession>
<reference evidence="2" key="1">
    <citation type="journal article" date="2022" name="New Phytol.">
        <title>Evolutionary transition to the ectomycorrhizal habit in the genomes of a hyperdiverse lineage of mushroom-forming fungi.</title>
        <authorList>
            <person name="Looney B."/>
            <person name="Miyauchi S."/>
            <person name="Morin E."/>
            <person name="Drula E."/>
            <person name="Courty P.E."/>
            <person name="Kohler A."/>
            <person name="Kuo A."/>
            <person name="LaButti K."/>
            <person name="Pangilinan J."/>
            <person name="Lipzen A."/>
            <person name="Riley R."/>
            <person name="Andreopoulos W."/>
            <person name="He G."/>
            <person name="Johnson J."/>
            <person name="Nolan M."/>
            <person name="Tritt A."/>
            <person name="Barry K.W."/>
            <person name="Grigoriev I.V."/>
            <person name="Nagy L.G."/>
            <person name="Hibbett D."/>
            <person name="Henrissat B."/>
            <person name="Matheny P.B."/>
            <person name="Labbe J."/>
            <person name="Martin F.M."/>
        </authorList>
    </citation>
    <scope>NUCLEOTIDE SEQUENCE</scope>
    <source>
        <strain evidence="2">BPL690</strain>
    </source>
</reference>
<gene>
    <name evidence="2" type="ORF">B0F90DRAFT_1720369</name>
</gene>
<evidence type="ECO:0000256" key="1">
    <source>
        <dbReference type="SAM" id="Phobius"/>
    </source>
</evidence>
<dbReference type="Proteomes" id="UP001203297">
    <property type="component" value="Unassembled WGS sequence"/>
</dbReference>
<protein>
    <submittedName>
        <fullName evidence="2">Uncharacterized protein</fullName>
    </submittedName>
</protein>
<proteinExistence type="predicted"/>
<keyword evidence="1" id="KW-0812">Transmembrane</keyword>
<comment type="caution">
    <text evidence="2">The sequence shown here is derived from an EMBL/GenBank/DDBJ whole genome shotgun (WGS) entry which is preliminary data.</text>
</comment>
<evidence type="ECO:0000313" key="3">
    <source>
        <dbReference type="Proteomes" id="UP001203297"/>
    </source>
</evidence>
<keyword evidence="1" id="KW-1133">Transmembrane helix</keyword>
<name>A0AAD4M486_9AGAM</name>
<evidence type="ECO:0000313" key="2">
    <source>
        <dbReference type="EMBL" id="KAI0301208.1"/>
    </source>
</evidence>
<organism evidence="2 3">
    <name type="scientific">Multifurca ochricompacta</name>
    <dbReference type="NCBI Taxonomy" id="376703"/>
    <lineage>
        <taxon>Eukaryota</taxon>
        <taxon>Fungi</taxon>
        <taxon>Dikarya</taxon>
        <taxon>Basidiomycota</taxon>
        <taxon>Agaricomycotina</taxon>
        <taxon>Agaricomycetes</taxon>
        <taxon>Russulales</taxon>
        <taxon>Russulaceae</taxon>
        <taxon>Multifurca</taxon>
    </lineage>
</organism>
<dbReference type="EMBL" id="WTXG01000015">
    <property type="protein sequence ID" value="KAI0301208.1"/>
    <property type="molecule type" value="Genomic_DNA"/>
</dbReference>
<keyword evidence="1" id="KW-0472">Membrane</keyword>
<feature type="non-terminal residue" evidence="2">
    <location>
        <position position="152"/>
    </location>
</feature>
<sequence length="152" mass="17080">MSNSVYAMHRSSGLNSESWVAPPHPTHDLEGLRKGSGSGWSSRLNQSPTTTRIIPSYITPSFLIPQTRILHFGVCKGDDIISALPRAYLQLNFRFVQFASHPAATLNSPLAMYFSFFFLLILVFFFLARRGGTPYHTHSHITWLVSRVAHTC</sequence>
<keyword evidence="3" id="KW-1185">Reference proteome</keyword>
<dbReference type="AlphaFoldDB" id="A0AAD4M486"/>
<feature type="transmembrane region" description="Helical" evidence="1">
    <location>
        <begin position="110"/>
        <end position="128"/>
    </location>
</feature>